<keyword evidence="2 4" id="KW-0238">DNA-binding</keyword>
<dbReference type="Pfam" id="PF00440">
    <property type="entry name" value="TetR_N"/>
    <property type="match status" value="1"/>
</dbReference>
<keyword evidence="3" id="KW-0804">Transcription</keyword>
<dbReference type="AlphaFoldDB" id="A0AAC8TG64"/>
<proteinExistence type="predicted"/>
<evidence type="ECO:0000313" key="6">
    <source>
        <dbReference type="EMBL" id="AKJ04802.1"/>
    </source>
</evidence>
<evidence type="ECO:0000256" key="1">
    <source>
        <dbReference type="ARBA" id="ARBA00023015"/>
    </source>
</evidence>
<dbReference type="Pfam" id="PF02909">
    <property type="entry name" value="TetR_C_1"/>
    <property type="match status" value="1"/>
</dbReference>
<feature type="domain" description="HTH tetR-type" evidence="5">
    <location>
        <begin position="32"/>
        <end position="92"/>
    </location>
</feature>
<evidence type="ECO:0000313" key="8">
    <source>
        <dbReference type="Proteomes" id="UP000035579"/>
    </source>
</evidence>
<accession>A0AAC8TG64</accession>
<dbReference type="Gene3D" id="1.10.357.10">
    <property type="entry name" value="Tetracycline Repressor, domain 2"/>
    <property type="match status" value="1"/>
</dbReference>
<feature type="DNA-binding region" description="H-T-H motif" evidence="4">
    <location>
        <begin position="55"/>
        <end position="74"/>
    </location>
</feature>
<dbReference type="GO" id="GO:0045892">
    <property type="term" value="P:negative regulation of DNA-templated transcription"/>
    <property type="evidence" value="ECO:0007669"/>
    <property type="project" value="InterPro"/>
</dbReference>
<dbReference type="InterPro" id="IPR036271">
    <property type="entry name" value="Tet_transcr_reg_TetR-rel_C_sf"/>
</dbReference>
<dbReference type="InterPro" id="IPR004111">
    <property type="entry name" value="Repressor_TetR_C"/>
</dbReference>
<keyword evidence="1" id="KW-0805">Transcription regulation</keyword>
<evidence type="ECO:0000256" key="3">
    <source>
        <dbReference type="ARBA" id="ARBA00023163"/>
    </source>
</evidence>
<reference evidence="6 8" key="1">
    <citation type="submission" date="2015-05" db="EMBL/GenBank/DDBJ databases">
        <title>Genome assembly of Archangium gephyra DSM 2261.</title>
        <authorList>
            <person name="Sharma G."/>
            <person name="Subramanian S."/>
        </authorList>
    </citation>
    <scope>NUCLEOTIDE SEQUENCE [LARGE SCALE GENOMIC DNA]</scope>
    <source>
        <strain evidence="6 8">DSM 2261</strain>
    </source>
</reference>
<dbReference type="InterPro" id="IPR001647">
    <property type="entry name" value="HTH_TetR"/>
</dbReference>
<dbReference type="PANTHER" id="PTHR30055">
    <property type="entry name" value="HTH-TYPE TRANSCRIPTIONAL REGULATOR RUTR"/>
    <property type="match status" value="1"/>
</dbReference>
<evidence type="ECO:0000256" key="2">
    <source>
        <dbReference type="ARBA" id="ARBA00023125"/>
    </source>
</evidence>
<dbReference type="Proteomes" id="UP000035579">
    <property type="component" value="Chromosome"/>
</dbReference>
<dbReference type="GO" id="GO:0000976">
    <property type="term" value="F:transcription cis-regulatory region binding"/>
    <property type="evidence" value="ECO:0007669"/>
    <property type="project" value="TreeGrafter"/>
</dbReference>
<gene>
    <name evidence="6" type="ORF">AA314_06428</name>
    <name evidence="7" type="ORF">ATI61_101127</name>
</gene>
<dbReference type="KEGG" id="age:AA314_06428"/>
<dbReference type="PROSITE" id="PS50977">
    <property type="entry name" value="HTH_TETR_2"/>
    <property type="match status" value="1"/>
</dbReference>
<dbReference type="EMBL" id="QUMU01000001">
    <property type="protein sequence ID" value="REG37149.1"/>
    <property type="molecule type" value="Genomic_DNA"/>
</dbReference>
<dbReference type="SUPFAM" id="SSF48498">
    <property type="entry name" value="Tetracyclin repressor-like, C-terminal domain"/>
    <property type="match status" value="1"/>
</dbReference>
<organism evidence="6 8">
    <name type="scientific">Archangium gephyra</name>
    <dbReference type="NCBI Taxonomy" id="48"/>
    <lineage>
        <taxon>Bacteria</taxon>
        <taxon>Pseudomonadati</taxon>
        <taxon>Myxococcota</taxon>
        <taxon>Myxococcia</taxon>
        <taxon>Myxococcales</taxon>
        <taxon>Cystobacterineae</taxon>
        <taxon>Archangiaceae</taxon>
        <taxon>Archangium</taxon>
    </lineage>
</organism>
<evidence type="ECO:0000256" key="4">
    <source>
        <dbReference type="PROSITE-ProRule" id="PRU00335"/>
    </source>
</evidence>
<dbReference type="InterPro" id="IPR050109">
    <property type="entry name" value="HTH-type_TetR-like_transc_reg"/>
</dbReference>
<evidence type="ECO:0000313" key="9">
    <source>
        <dbReference type="Proteomes" id="UP000256345"/>
    </source>
</evidence>
<dbReference type="SUPFAM" id="SSF46689">
    <property type="entry name" value="Homeodomain-like"/>
    <property type="match status" value="1"/>
</dbReference>
<dbReference type="PANTHER" id="PTHR30055:SF151">
    <property type="entry name" value="TRANSCRIPTIONAL REGULATORY PROTEIN"/>
    <property type="match status" value="1"/>
</dbReference>
<evidence type="ECO:0000259" key="5">
    <source>
        <dbReference type="PROSITE" id="PS50977"/>
    </source>
</evidence>
<dbReference type="EMBL" id="CP011509">
    <property type="protein sequence ID" value="AKJ04802.1"/>
    <property type="molecule type" value="Genomic_DNA"/>
</dbReference>
<protein>
    <submittedName>
        <fullName evidence="7">TetR family transcriptional regulator</fullName>
    </submittedName>
    <submittedName>
        <fullName evidence="6">Transcriptional regulator, TetR family</fullName>
    </submittedName>
</protein>
<dbReference type="InterPro" id="IPR009057">
    <property type="entry name" value="Homeodomain-like_sf"/>
</dbReference>
<dbReference type="Proteomes" id="UP000256345">
    <property type="component" value="Unassembled WGS sequence"/>
</dbReference>
<evidence type="ECO:0000313" key="7">
    <source>
        <dbReference type="EMBL" id="REG37149.1"/>
    </source>
</evidence>
<dbReference type="GO" id="GO:0003700">
    <property type="term" value="F:DNA-binding transcription factor activity"/>
    <property type="evidence" value="ECO:0007669"/>
    <property type="project" value="TreeGrafter"/>
</dbReference>
<keyword evidence="9" id="KW-1185">Reference proteome</keyword>
<dbReference type="RefSeq" id="WP_047858508.1">
    <property type="nucleotide sequence ID" value="NZ_CP011509.1"/>
</dbReference>
<sequence>MARKHPVFGDQAASVKLLWKETSAGRRGPKPALTLEQLVDAAIRLADAGGLAALSMEKLAREFGFTPMALYRYVPGKAELIDLMIDRGLGMPPAFEGEATAWRDKLLHWAESMAGVFRRHPWSLEATGHLRVMGPCELAWLEAGMGVLAPAGLTPDECHSACLALVSQIRTSAQFSKAPADGHQAMSGEQWATATRALLETREERYPQLSHVLSERREAGPPESGLTWVLDGIAARIERRKRKPAKGAAKVSNHS</sequence>
<reference evidence="7 9" key="2">
    <citation type="submission" date="2018-08" db="EMBL/GenBank/DDBJ databases">
        <title>Genomic Encyclopedia of Archaeal and Bacterial Type Strains, Phase II (KMG-II): from individual species to whole genera.</title>
        <authorList>
            <person name="Goeker M."/>
        </authorList>
    </citation>
    <scope>NUCLEOTIDE SEQUENCE [LARGE SCALE GENOMIC DNA]</scope>
    <source>
        <strain evidence="7 9">DSM 2261</strain>
    </source>
</reference>
<name>A0AAC8TG64_9BACT</name>